<comment type="caution">
    <text evidence="8">The sequence shown here is derived from an EMBL/GenBank/DDBJ whole genome shotgun (WGS) entry which is preliminary data.</text>
</comment>
<dbReference type="Pfam" id="PF13462">
    <property type="entry name" value="Thioredoxin_4"/>
    <property type="match status" value="1"/>
</dbReference>
<protein>
    <submittedName>
        <fullName evidence="8">Serine/threonine protein kinase</fullName>
    </submittedName>
</protein>
<keyword evidence="3" id="KW-0560">Oxidoreductase</keyword>
<evidence type="ECO:0000313" key="9">
    <source>
        <dbReference type="Proteomes" id="UP000535543"/>
    </source>
</evidence>
<sequence>MSPKGNAKYVPQKSSSTTTYILGGIALVVIAIVVIGGVIWQNNRSKPLNEGYGTAHNSALQVQLLPDNTVRLGLPDAKSQIDVFEDPLCPACRVFEERYGQQLAQAIDEGKVAVHYRLIDFLNTKSSSKTYSTRAIAATLCVAESGNATAFAKFHTELFSAATQPAEGGSSDYTEQQLADLAREAGAPDSAVQCIASGTKINDAAAAAKAGIEYLQGTTGVATPTVQSGGKQVNVSDAGWIGKL</sequence>
<keyword evidence="8" id="KW-0808">Transferase</keyword>
<accession>A0A848KC82</accession>
<dbReference type="CDD" id="cd02972">
    <property type="entry name" value="DsbA_family"/>
    <property type="match status" value="1"/>
</dbReference>
<evidence type="ECO:0000256" key="4">
    <source>
        <dbReference type="ARBA" id="ARBA00023157"/>
    </source>
</evidence>
<evidence type="ECO:0000256" key="1">
    <source>
        <dbReference type="ARBA" id="ARBA00005791"/>
    </source>
</evidence>
<name>A0A848KC82_9NOCA</name>
<keyword evidence="6" id="KW-1133">Transmembrane helix</keyword>
<evidence type="ECO:0000259" key="7">
    <source>
        <dbReference type="Pfam" id="PF13462"/>
    </source>
</evidence>
<dbReference type="Gene3D" id="3.40.30.10">
    <property type="entry name" value="Glutaredoxin"/>
    <property type="match status" value="1"/>
</dbReference>
<keyword evidence="8" id="KW-0418">Kinase</keyword>
<dbReference type="InterPro" id="IPR012336">
    <property type="entry name" value="Thioredoxin-like_fold"/>
</dbReference>
<feature type="transmembrane region" description="Helical" evidence="6">
    <location>
        <begin position="20"/>
        <end position="40"/>
    </location>
</feature>
<evidence type="ECO:0000256" key="3">
    <source>
        <dbReference type="ARBA" id="ARBA00023002"/>
    </source>
</evidence>
<keyword evidence="8" id="KW-0723">Serine/threonine-protein kinase</keyword>
<feature type="domain" description="Thioredoxin-like fold" evidence="7">
    <location>
        <begin position="68"/>
        <end position="234"/>
    </location>
</feature>
<organism evidence="8 9">
    <name type="scientific">Antrihabitans stalactiti</name>
    <dbReference type="NCBI Taxonomy" id="2584121"/>
    <lineage>
        <taxon>Bacteria</taxon>
        <taxon>Bacillati</taxon>
        <taxon>Actinomycetota</taxon>
        <taxon>Actinomycetes</taxon>
        <taxon>Mycobacteriales</taxon>
        <taxon>Nocardiaceae</taxon>
        <taxon>Antrihabitans</taxon>
    </lineage>
</organism>
<gene>
    <name evidence="8" type="ORF">FGL95_12795</name>
</gene>
<proteinExistence type="inferred from homology"/>
<keyword evidence="4" id="KW-1015">Disulfide bond</keyword>
<reference evidence="8 9" key="2">
    <citation type="submission" date="2020-06" db="EMBL/GenBank/DDBJ databases">
        <title>Antribacter stalactiti gen. nov., sp. nov., a new member of the family Nacardiaceae isolated from a cave.</title>
        <authorList>
            <person name="Kim I.S."/>
        </authorList>
    </citation>
    <scope>NUCLEOTIDE SEQUENCE [LARGE SCALE GENOMIC DNA]</scope>
    <source>
        <strain evidence="8 9">YC2-7</strain>
    </source>
</reference>
<dbReference type="EMBL" id="VCQU01000004">
    <property type="protein sequence ID" value="NMN95911.1"/>
    <property type="molecule type" value="Genomic_DNA"/>
</dbReference>
<dbReference type="PANTHER" id="PTHR13887:SF14">
    <property type="entry name" value="DISULFIDE BOND FORMATION PROTEIN D"/>
    <property type="match status" value="1"/>
</dbReference>
<keyword evidence="2" id="KW-0732">Signal</keyword>
<dbReference type="PANTHER" id="PTHR13887">
    <property type="entry name" value="GLUTATHIONE S-TRANSFERASE KAPPA"/>
    <property type="match status" value="1"/>
</dbReference>
<dbReference type="GO" id="GO:0004674">
    <property type="term" value="F:protein serine/threonine kinase activity"/>
    <property type="evidence" value="ECO:0007669"/>
    <property type="project" value="UniProtKB-KW"/>
</dbReference>
<evidence type="ECO:0000256" key="6">
    <source>
        <dbReference type="SAM" id="Phobius"/>
    </source>
</evidence>
<dbReference type="AlphaFoldDB" id="A0A848KC82"/>
<evidence type="ECO:0000313" key="8">
    <source>
        <dbReference type="EMBL" id="NMN95911.1"/>
    </source>
</evidence>
<keyword evidence="6" id="KW-0472">Membrane</keyword>
<keyword evidence="6" id="KW-0812">Transmembrane</keyword>
<comment type="similarity">
    <text evidence="1">Belongs to the thioredoxin family. DsbA subfamily.</text>
</comment>
<keyword evidence="5" id="KW-0676">Redox-active center</keyword>
<evidence type="ECO:0000256" key="5">
    <source>
        <dbReference type="ARBA" id="ARBA00023284"/>
    </source>
</evidence>
<dbReference type="RefSeq" id="WP_169587329.1">
    <property type="nucleotide sequence ID" value="NZ_VCQU01000004.1"/>
</dbReference>
<keyword evidence="9" id="KW-1185">Reference proteome</keyword>
<dbReference type="Proteomes" id="UP000535543">
    <property type="component" value="Unassembled WGS sequence"/>
</dbReference>
<reference evidence="8 9" key="1">
    <citation type="submission" date="2019-05" db="EMBL/GenBank/DDBJ databases">
        <authorList>
            <person name="Lee S.D."/>
        </authorList>
    </citation>
    <scope>NUCLEOTIDE SEQUENCE [LARGE SCALE GENOMIC DNA]</scope>
    <source>
        <strain evidence="8 9">YC2-7</strain>
    </source>
</reference>
<dbReference type="InterPro" id="IPR036249">
    <property type="entry name" value="Thioredoxin-like_sf"/>
</dbReference>
<dbReference type="GO" id="GO:0016491">
    <property type="term" value="F:oxidoreductase activity"/>
    <property type="evidence" value="ECO:0007669"/>
    <property type="project" value="UniProtKB-KW"/>
</dbReference>
<evidence type="ECO:0000256" key="2">
    <source>
        <dbReference type="ARBA" id="ARBA00022729"/>
    </source>
</evidence>
<dbReference type="SUPFAM" id="SSF52833">
    <property type="entry name" value="Thioredoxin-like"/>
    <property type="match status" value="1"/>
</dbReference>